<proteinExistence type="predicted"/>
<reference evidence="1" key="2">
    <citation type="journal article" date="2015" name="Fish Shellfish Immunol.">
        <title>Early steps in the European eel (Anguilla anguilla)-Vibrio vulnificus interaction in the gills: Role of the RtxA13 toxin.</title>
        <authorList>
            <person name="Callol A."/>
            <person name="Pajuelo D."/>
            <person name="Ebbesson L."/>
            <person name="Teles M."/>
            <person name="MacKenzie S."/>
            <person name="Amaro C."/>
        </authorList>
    </citation>
    <scope>NUCLEOTIDE SEQUENCE</scope>
</reference>
<evidence type="ECO:0000313" key="1">
    <source>
        <dbReference type="EMBL" id="JAI02777.1"/>
    </source>
</evidence>
<dbReference type="AlphaFoldDB" id="A0A0E9XK40"/>
<sequence length="45" mass="5299">MQKQLIPPWLRSTEQRILRQPTTAESLHVLVATLRAGRRRRCFAI</sequence>
<accession>A0A0E9XK40</accession>
<name>A0A0E9XK40_ANGAN</name>
<dbReference type="EMBL" id="GBXM01005801">
    <property type="protein sequence ID" value="JAI02777.1"/>
    <property type="molecule type" value="Transcribed_RNA"/>
</dbReference>
<protein>
    <submittedName>
        <fullName evidence="1">Uncharacterized protein</fullName>
    </submittedName>
</protein>
<reference evidence="1" key="1">
    <citation type="submission" date="2014-11" db="EMBL/GenBank/DDBJ databases">
        <authorList>
            <person name="Amaro Gonzalez C."/>
        </authorList>
    </citation>
    <scope>NUCLEOTIDE SEQUENCE</scope>
</reference>
<organism evidence="1">
    <name type="scientific">Anguilla anguilla</name>
    <name type="common">European freshwater eel</name>
    <name type="synonym">Muraena anguilla</name>
    <dbReference type="NCBI Taxonomy" id="7936"/>
    <lineage>
        <taxon>Eukaryota</taxon>
        <taxon>Metazoa</taxon>
        <taxon>Chordata</taxon>
        <taxon>Craniata</taxon>
        <taxon>Vertebrata</taxon>
        <taxon>Euteleostomi</taxon>
        <taxon>Actinopterygii</taxon>
        <taxon>Neopterygii</taxon>
        <taxon>Teleostei</taxon>
        <taxon>Anguilliformes</taxon>
        <taxon>Anguillidae</taxon>
        <taxon>Anguilla</taxon>
    </lineage>
</organism>